<dbReference type="SUPFAM" id="SSF52172">
    <property type="entry name" value="CheY-like"/>
    <property type="match status" value="1"/>
</dbReference>
<keyword evidence="4" id="KW-0805">Transcription regulation</keyword>
<keyword evidence="13" id="KW-1185">Reference proteome</keyword>
<dbReference type="GO" id="GO:0000156">
    <property type="term" value="F:phosphorelay response regulator activity"/>
    <property type="evidence" value="ECO:0007669"/>
    <property type="project" value="TreeGrafter"/>
</dbReference>
<dbReference type="Gene3D" id="1.10.10.10">
    <property type="entry name" value="Winged helix-like DNA-binding domain superfamily/Winged helix DNA-binding domain"/>
    <property type="match status" value="1"/>
</dbReference>
<dbReference type="Gene3D" id="6.10.250.690">
    <property type="match status" value="1"/>
</dbReference>
<feature type="modified residue" description="4-aspartylphosphate" evidence="8">
    <location>
        <position position="52"/>
    </location>
</feature>
<protein>
    <recommendedName>
        <fullName evidence="1">Stage 0 sporulation protein A homolog</fullName>
    </recommendedName>
</protein>
<dbReference type="GO" id="GO:0000976">
    <property type="term" value="F:transcription cis-regulatory region binding"/>
    <property type="evidence" value="ECO:0007669"/>
    <property type="project" value="TreeGrafter"/>
</dbReference>
<feature type="DNA-binding region" description="OmpR/PhoB-type" evidence="9">
    <location>
        <begin position="125"/>
        <end position="225"/>
    </location>
</feature>
<dbReference type="PROSITE" id="PS50110">
    <property type="entry name" value="RESPONSE_REGULATORY"/>
    <property type="match status" value="1"/>
</dbReference>
<feature type="domain" description="Response regulatory" evidence="10">
    <location>
        <begin position="3"/>
        <end position="116"/>
    </location>
</feature>
<keyword evidence="2 8" id="KW-0597">Phosphoprotein</keyword>
<dbReference type="InterPro" id="IPR001789">
    <property type="entry name" value="Sig_transdc_resp-reg_receiver"/>
</dbReference>
<dbReference type="SMART" id="SM00448">
    <property type="entry name" value="REC"/>
    <property type="match status" value="1"/>
</dbReference>
<dbReference type="InterPro" id="IPR036388">
    <property type="entry name" value="WH-like_DNA-bd_sf"/>
</dbReference>
<dbReference type="InterPro" id="IPR011006">
    <property type="entry name" value="CheY-like_superfamily"/>
</dbReference>
<feature type="domain" description="OmpR/PhoB-type" evidence="11">
    <location>
        <begin position="125"/>
        <end position="225"/>
    </location>
</feature>
<keyword evidence="5 9" id="KW-0238">DNA-binding</keyword>
<dbReference type="PANTHER" id="PTHR48111">
    <property type="entry name" value="REGULATOR OF RPOS"/>
    <property type="match status" value="1"/>
</dbReference>
<dbReference type="GO" id="GO:0032993">
    <property type="term" value="C:protein-DNA complex"/>
    <property type="evidence" value="ECO:0007669"/>
    <property type="project" value="TreeGrafter"/>
</dbReference>
<keyword evidence="3" id="KW-0902">Two-component regulatory system</keyword>
<dbReference type="Gene3D" id="3.40.50.2300">
    <property type="match status" value="1"/>
</dbReference>
<evidence type="ECO:0000256" key="4">
    <source>
        <dbReference type="ARBA" id="ARBA00023015"/>
    </source>
</evidence>
<evidence type="ECO:0000256" key="7">
    <source>
        <dbReference type="ARBA" id="ARBA00024867"/>
    </source>
</evidence>
<evidence type="ECO:0000256" key="1">
    <source>
        <dbReference type="ARBA" id="ARBA00018672"/>
    </source>
</evidence>
<comment type="caution">
    <text evidence="12">The sequence shown here is derived from an EMBL/GenBank/DDBJ whole genome shotgun (WGS) entry which is preliminary data.</text>
</comment>
<dbReference type="PANTHER" id="PTHR48111:SF73">
    <property type="entry name" value="ALKALINE PHOSPHATASE SYNTHESIS TRANSCRIPTIONAL REGULATORY PROTEIN PHOP"/>
    <property type="match status" value="1"/>
</dbReference>
<dbReference type="SUPFAM" id="SSF46894">
    <property type="entry name" value="C-terminal effector domain of the bipartite response regulators"/>
    <property type="match status" value="1"/>
</dbReference>
<dbReference type="EMBL" id="RJVG01000008">
    <property type="protein sequence ID" value="ROR26349.1"/>
    <property type="molecule type" value="Genomic_DNA"/>
</dbReference>
<name>A0A3N1XI06_9FIRM</name>
<dbReference type="CDD" id="cd00383">
    <property type="entry name" value="trans_reg_C"/>
    <property type="match status" value="1"/>
</dbReference>
<dbReference type="GO" id="GO:0006355">
    <property type="term" value="P:regulation of DNA-templated transcription"/>
    <property type="evidence" value="ECO:0007669"/>
    <property type="project" value="InterPro"/>
</dbReference>
<evidence type="ECO:0000256" key="5">
    <source>
        <dbReference type="ARBA" id="ARBA00023125"/>
    </source>
</evidence>
<evidence type="ECO:0000259" key="11">
    <source>
        <dbReference type="PROSITE" id="PS51755"/>
    </source>
</evidence>
<dbReference type="OrthoDB" id="9803564at2"/>
<dbReference type="InterPro" id="IPR001867">
    <property type="entry name" value="OmpR/PhoB-type_DNA-bd"/>
</dbReference>
<dbReference type="InterPro" id="IPR016032">
    <property type="entry name" value="Sig_transdc_resp-reg_C-effctor"/>
</dbReference>
<dbReference type="RefSeq" id="WP_123610061.1">
    <property type="nucleotide sequence ID" value="NZ_RJVG01000008.1"/>
</dbReference>
<evidence type="ECO:0000256" key="3">
    <source>
        <dbReference type="ARBA" id="ARBA00023012"/>
    </source>
</evidence>
<dbReference type="FunFam" id="1.10.10.10:FF:000018">
    <property type="entry name" value="DNA-binding response regulator ResD"/>
    <property type="match status" value="1"/>
</dbReference>
<dbReference type="Pfam" id="PF00072">
    <property type="entry name" value="Response_reg"/>
    <property type="match status" value="1"/>
</dbReference>
<dbReference type="PROSITE" id="PS51755">
    <property type="entry name" value="OMPR_PHOB"/>
    <property type="match status" value="1"/>
</dbReference>
<dbReference type="Proteomes" id="UP000273083">
    <property type="component" value="Unassembled WGS sequence"/>
</dbReference>
<proteinExistence type="predicted"/>
<keyword evidence="6" id="KW-0804">Transcription</keyword>
<dbReference type="InterPro" id="IPR039420">
    <property type="entry name" value="WalR-like"/>
</dbReference>
<dbReference type="Pfam" id="PF00486">
    <property type="entry name" value="Trans_reg_C"/>
    <property type="match status" value="1"/>
</dbReference>
<reference evidence="12 13" key="1">
    <citation type="submission" date="2018-11" db="EMBL/GenBank/DDBJ databases">
        <title>Genomic Encyclopedia of Type Strains, Phase IV (KMG-IV): sequencing the most valuable type-strain genomes for metagenomic binning, comparative biology and taxonomic classification.</title>
        <authorList>
            <person name="Goeker M."/>
        </authorList>
    </citation>
    <scope>NUCLEOTIDE SEQUENCE [LARGE SCALE GENOMIC DNA]</scope>
    <source>
        <strain evidence="12 13">DSM 26537</strain>
    </source>
</reference>
<evidence type="ECO:0000256" key="2">
    <source>
        <dbReference type="ARBA" id="ARBA00022553"/>
    </source>
</evidence>
<evidence type="ECO:0000256" key="8">
    <source>
        <dbReference type="PROSITE-ProRule" id="PRU00169"/>
    </source>
</evidence>
<comment type="function">
    <text evidence="7">May play the central regulatory role in sporulation. It may be an element of the effector pathway responsible for the activation of sporulation genes in response to nutritional stress. Spo0A may act in concert with spo0H (a sigma factor) to control the expression of some genes that are critical to the sporulation process.</text>
</comment>
<dbReference type="GO" id="GO:0005829">
    <property type="term" value="C:cytosol"/>
    <property type="evidence" value="ECO:0007669"/>
    <property type="project" value="TreeGrafter"/>
</dbReference>
<evidence type="ECO:0000259" key="10">
    <source>
        <dbReference type="PROSITE" id="PS50110"/>
    </source>
</evidence>
<organism evidence="12 13">
    <name type="scientific">Mobilisporobacter senegalensis</name>
    <dbReference type="NCBI Taxonomy" id="1329262"/>
    <lineage>
        <taxon>Bacteria</taxon>
        <taxon>Bacillati</taxon>
        <taxon>Bacillota</taxon>
        <taxon>Clostridia</taxon>
        <taxon>Lachnospirales</taxon>
        <taxon>Lachnospiraceae</taxon>
        <taxon>Mobilisporobacter</taxon>
    </lineage>
</organism>
<sequence length="226" mass="26442">MKQILILEDDKDLNRGIAFFYEKEGYRVLKSYSLHEARKVLQNQAFEFVIMDLNLPDGDGLMLCKELREKSDMPIIILTARDLEIDEVNGLNSGADDYIAKPFSLSVLNARVNAVLRRKSRKEENEILTSKDIRINKKTMKVFKATDEVDCSVTEYKILCFLMENKNQVMLKEQILADIWDKERNFVDENTLPVNIRRLRKKIEDNPSEPKYIKTIHGMGYLWCEE</sequence>
<accession>A0A3N1XI06</accession>
<dbReference type="SMART" id="SM00862">
    <property type="entry name" value="Trans_reg_C"/>
    <property type="match status" value="1"/>
</dbReference>
<evidence type="ECO:0000313" key="12">
    <source>
        <dbReference type="EMBL" id="ROR26349.1"/>
    </source>
</evidence>
<evidence type="ECO:0000256" key="9">
    <source>
        <dbReference type="PROSITE-ProRule" id="PRU01091"/>
    </source>
</evidence>
<gene>
    <name evidence="12" type="ORF">EDD66_10871</name>
</gene>
<dbReference type="AlphaFoldDB" id="A0A3N1XI06"/>
<evidence type="ECO:0000256" key="6">
    <source>
        <dbReference type="ARBA" id="ARBA00023163"/>
    </source>
</evidence>
<evidence type="ECO:0000313" key="13">
    <source>
        <dbReference type="Proteomes" id="UP000273083"/>
    </source>
</evidence>